<comment type="caution">
    <text evidence="6">The sequence shown here is derived from an EMBL/GenBank/DDBJ whole genome shotgun (WGS) entry which is preliminary data.</text>
</comment>
<dbReference type="PRINTS" id="PR00039">
    <property type="entry name" value="HTHLYSR"/>
</dbReference>
<dbReference type="SUPFAM" id="SSF53850">
    <property type="entry name" value="Periplasmic binding protein-like II"/>
    <property type="match status" value="1"/>
</dbReference>
<evidence type="ECO:0000259" key="5">
    <source>
        <dbReference type="PROSITE" id="PS50931"/>
    </source>
</evidence>
<organism evidence="6 7">
    <name type="scientific">Pelagibius litoralis</name>
    <dbReference type="NCBI Taxonomy" id="374515"/>
    <lineage>
        <taxon>Bacteria</taxon>
        <taxon>Pseudomonadati</taxon>
        <taxon>Pseudomonadota</taxon>
        <taxon>Alphaproteobacteria</taxon>
        <taxon>Rhodospirillales</taxon>
        <taxon>Rhodovibrionaceae</taxon>
        <taxon>Pelagibius</taxon>
    </lineage>
</organism>
<reference evidence="6" key="1">
    <citation type="submission" date="2020-03" db="EMBL/GenBank/DDBJ databases">
        <title>Genome of Pelagibius litoralis DSM 21314T.</title>
        <authorList>
            <person name="Wang G."/>
        </authorList>
    </citation>
    <scope>NUCLEOTIDE SEQUENCE</scope>
    <source>
        <strain evidence="6">DSM 21314</strain>
    </source>
</reference>
<dbReference type="GO" id="GO:0003700">
    <property type="term" value="F:DNA-binding transcription factor activity"/>
    <property type="evidence" value="ECO:0007669"/>
    <property type="project" value="InterPro"/>
</dbReference>
<dbReference type="InterPro" id="IPR036388">
    <property type="entry name" value="WH-like_DNA-bd_sf"/>
</dbReference>
<dbReference type="Pfam" id="PF00126">
    <property type="entry name" value="HTH_1"/>
    <property type="match status" value="1"/>
</dbReference>
<dbReference type="InterPro" id="IPR000847">
    <property type="entry name" value="LysR_HTH_N"/>
</dbReference>
<dbReference type="Pfam" id="PF03466">
    <property type="entry name" value="LysR_substrate"/>
    <property type="match status" value="1"/>
</dbReference>
<evidence type="ECO:0000256" key="2">
    <source>
        <dbReference type="ARBA" id="ARBA00023015"/>
    </source>
</evidence>
<dbReference type="InterPro" id="IPR036390">
    <property type="entry name" value="WH_DNA-bd_sf"/>
</dbReference>
<dbReference type="Gene3D" id="3.40.190.10">
    <property type="entry name" value="Periplasmic binding protein-like II"/>
    <property type="match status" value="2"/>
</dbReference>
<evidence type="ECO:0000256" key="1">
    <source>
        <dbReference type="ARBA" id="ARBA00009437"/>
    </source>
</evidence>
<evidence type="ECO:0000313" key="7">
    <source>
        <dbReference type="Proteomes" id="UP000761264"/>
    </source>
</evidence>
<dbReference type="InterPro" id="IPR005119">
    <property type="entry name" value="LysR_subst-bd"/>
</dbReference>
<keyword evidence="3" id="KW-0238">DNA-binding</keyword>
<proteinExistence type="inferred from homology"/>
<keyword evidence="7" id="KW-1185">Reference proteome</keyword>
<dbReference type="PANTHER" id="PTHR30346">
    <property type="entry name" value="TRANSCRIPTIONAL DUAL REGULATOR HCAR-RELATED"/>
    <property type="match status" value="1"/>
</dbReference>
<dbReference type="PROSITE" id="PS50931">
    <property type="entry name" value="HTH_LYSR"/>
    <property type="match status" value="1"/>
</dbReference>
<evidence type="ECO:0000313" key="6">
    <source>
        <dbReference type="EMBL" id="NIA67972.1"/>
    </source>
</evidence>
<evidence type="ECO:0000256" key="3">
    <source>
        <dbReference type="ARBA" id="ARBA00023125"/>
    </source>
</evidence>
<dbReference type="Proteomes" id="UP000761264">
    <property type="component" value="Unassembled WGS sequence"/>
</dbReference>
<dbReference type="GO" id="GO:0032993">
    <property type="term" value="C:protein-DNA complex"/>
    <property type="evidence" value="ECO:0007669"/>
    <property type="project" value="TreeGrafter"/>
</dbReference>
<name>A0A967C7T4_9PROT</name>
<keyword evidence="4" id="KW-0804">Transcription</keyword>
<dbReference type="CDD" id="cd08414">
    <property type="entry name" value="PBP2_LTTR_aromatics_like"/>
    <property type="match status" value="1"/>
</dbReference>
<dbReference type="Gene3D" id="1.10.10.10">
    <property type="entry name" value="Winged helix-like DNA-binding domain superfamily/Winged helix DNA-binding domain"/>
    <property type="match status" value="1"/>
</dbReference>
<gene>
    <name evidence="6" type="ORF">HBA54_05145</name>
</gene>
<sequence length="294" mass="32711">MELKQLRIFLAVAEELHFGRAAERLHMAQPALSAQVRGLEDELGVRLFLRTTRRVSLTRAGESFLPEARATLAQAEAAAAAARAVAGEGAELLKVGGVDSATAGLLPQVVRRFRRDYPEVEIKVNEMLSAPALHALSNRHLDIAFVRIWPKDSHLKARHVLTEPIVVALPADHRLASRKTVPVAEIAKEPLVIPARSHRPILFDVIHDYFRSRGHEPRILQEANERHVIIAMVAAGLGLSLVPQWVTQFQRDDVVYRPLQDGGPLVEVYVVWRDREVMQSALAFLDYLPGQSAD</sequence>
<keyword evidence="2" id="KW-0805">Transcription regulation</keyword>
<comment type="similarity">
    <text evidence="1">Belongs to the LysR transcriptional regulatory family.</text>
</comment>
<evidence type="ECO:0000256" key="4">
    <source>
        <dbReference type="ARBA" id="ARBA00023163"/>
    </source>
</evidence>
<dbReference type="GO" id="GO:0003677">
    <property type="term" value="F:DNA binding"/>
    <property type="evidence" value="ECO:0007669"/>
    <property type="project" value="UniProtKB-KW"/>
</dbReference>
<dbReference type="RefSeq" id="WP_167222064.1">
    <property type="nucleotide sequence ID" value="NZ_JAAQPH010000003.1"/>
</dbReference>
<protein>
    <submittedName>
        <fullName evidence="6">LysR family transcriptional regulator</fullName>
    </submittedName>
</protein>
<dbReference type="EMBL" id="JAAQPH010000003">
    <property type="protein sequence ID" value="NIA67972.1"/>
    <property type="molecule type" value="Genomic_DNA"/>
</dbReference>
<dbReference type="SUPFAM" id="SSF46785">
    <property type="entry name" value="Winged helix' DNA-binding domain"/>
    <property type="match status" value="1"/>
</dbReference>
<accession>A0A967C7T4</accession>
<dbReference type="AlphaFoldDB" id="A0A967C7T4"/>
<feature type="domain" description="HTH lysR-type" evidence="5">
    <location>
        <begin position="1"/>
        <end position="58"/>
    </location>
</feature>
<dbReference type="FunFam" id="1.10.10.10:FF:000001">
    <property type="entry name" value="LysR family transcriptional regulator"/>
    <property type="match status" value="1"/>
</dbReference>
<dbReference type="PANTHER" id="PTHR30346:SF0">
    <property type="entry name" value="HCA OPERON TRANSCRIPTIONAL ACTIVATOR HCAR"/>
    <property type="match status" value="1"/>
</dbReference>